<feature type="domain" description="DUF155" evidence="2">
    <location>
        <begin position="56"/>
        <end position="223"/>
    </location>
</feature>
<keyword evidence="1" id="KW-1133">Transmembrane helix</keyword>
<dbReference type="Pfam" id="PF02582">
    <property type="entry name" value="DUF155"/>
    <property type="match status" value="1"/>
</dbReference>
<protein>
    <recommendedName>
        <fullName evidence="2">DUF155 domain-containing protein</fullName>
    </recommendedName>
</protein>
<name>A0A1F8EEH9_9BACT</name>
<reference evidence="3 4" key="1">
    <citation type="journal article" date="2016" name="Nat. Commun.">
        <title>Thousands of microbial genomes shed light on interconnected biogeochemical processes in an aquifer system.</title>
        <authorList>
            <person name="Anantharaman K."/>
            <person name="Brown C.T."/>
            <person name="Hug L.A."/>
            <person name="Sharon I."/>
            <person name="Castelle C.J."/>
            <person name="Probst A.J."/>
            <person name="Thomas B.C."/>
            <person name="Singh A."/>
            <person name="Wilkins M.J."/>
            <person name="Karaoz U."/>
            <person name="Brodie E.L."/>
            <person name="Williams K.H."/>
            <person name="Hubbard S.S."/>
            <person name="Banfield J.F."/>
        </authorList>
    </citation>
    <scope>NUCLEOTIDE SEQUENCE [LARGE SCALE GENOMIC DNA]</scope>
</reference>
<evidence type="ECO:0000259" key="2">
    <source>
        <dbReference type="Pfam" id="PF02582"/>
    </source>
</evidence>
<dbReference type="STRING" id="1802661.A2649_03725"/>
<dbReference type="EMBL" id="MGJB01000001">
    <property type="protein sequence ID" value="OGM99222.1"/>
    <property type="molecule type" value="Genomic_DNA"/>
</dbReference>
<evidence type="ECO:0000256" key="1">
    <source>
        <dbReference type="SAM" id="Phobius"/>
    </source>
</evidence>
<sequence length="280" mass="32688">MATKHTKPKYVKYQVETIYIGESIDLKNVQEEVKKYSYLNRDVPLVVKLLKDQYAVMTKFGTVTFWNVSARLRQQFINEIRACVRSKKEHYSYDEDTKVLIGGGAEKVTFEKVYSADLNVEKIKIISYALSQSVALERYENDIEKNLSEFEMVVDNLKTKGKALFSEKKLLKQIGKVFSVKQTTVVHLALFDKPESIWESPDLETLYNRMSSEYDLKIRFDILDKKIDYLSDISKMMIEFLAEKRNAFLETVIIVLIVIEIGLWFLPPFSQIWVNLSKLF</sequence>
<dbReference type="PANTHER" id="PTHR16255:SF6">
    <property type="entry name" value="PROTEIN RETARDED ROOT GROWTH-LIKE"/>
    <property type="match status" value="1"/>
</dbReference>
<feature type="transmembrane region" description="Helical" evidence="1">
    <location>
        <begin position="247"/>
        <end position="266"/>
    </location>
</feature>
<comment type="caution">
    <text evidence="3">The sequence shown here is derived from an EMBL/GenBank/DDBJ whole genome shotgun (WGS) entry which is preliminary data.</text>
</comment>
<dbReference type="AlphaFoldDB" id="A0A1F8EEH9"/>
<evidence type="ECO:0000313" key="4">
    <source>
        <dbReference type="Proteomes" id="UP000176893"/>
    </source>
</evidence>
<dbReference type="InterPro" id="IPR003734">
    <property type="entry name" value="DUF155"/>
</dbReference>
<keyword evidence="1" id="KW-0472">Membrane</keyword>
<evidence type="ECO:0000313" key="3">
    <source>
        <dbReference type="EMBL" id="OGM99222.1"/>
    </source>
</evidence>
<keyword evidence="1" id="KW-0812">Transmembrane</keyword>
<gene>
    <name evidence="3" type="ORF">A2649_03725</name>
</gene>
<proteinExistence type="predicted"/>
<dbReference type="InterPro" id="IPR051624">
    <property type="entry name" value="RMD1/Sad1-interacting"/>
</dbReference>
<dbReference type="PANTHER" id="PTHR16255">
    <property type="entry name" value="REQUIRED FOR MEIOTIC NUCLEAR DIVISION PROTEIN 1 HOMOLOG"/>
    <property type="match status" value="1"/>
</dbReference>
<organism evidence="3 4">
    <name type="scientific">Candidatus Yanofskybacteria bacterium RIFCSPHIGHO2_01_FULL_41_26</name>
    <dbReference type="NCBI Taxonomy" id="1802661"/>
    <lineage>
        <taxon>Bacteria</taxon>
        <taxon>Candidatus Yanofskyibacteriota</taxon>
    </lineage>
</organism>
<accession>A0A1F8EEH9</accession>
<dbReference type="Proteomes" id="UP000176893">
    <property type="component" value="Unassembled WGS sequence"/>
</dbReference>